<organism evidence="1 2">
    <name type="scientific">Diaporthe vaccinii</name>
    <dbReference type="NCBI Taxonomy" id="105482"/>
    <lineage>
        <taxon>Eukaryota</taxon>
        <taxon>Fungi</taxon>
        <taxon>Dikarya</taxon>
        <taxon>Ascomycota</taxon>
        <taxon>Pezizomycotina</taxon>
        <taxon>Sordariomycetes</taxon>
        <taxon>Sordariomycetidae</taxon>
        <taxon>Diaporthales</taxon>
        <taxon>Diaporthaceae</taxon>
        <taxon>Diaporthe</taxon>
        <taxon>Diaporthe eres species complex</taxon>
    </lineage>
</organism>
<evidence type="ECO:0000313" key="1">
    <source>
        <dbReference type="EMBL" id="KAL2278786.1"/>
    </source>
</evidence>
<name>A0ABR4E8W1_9PEZI</name>
<dbReference type="Proteomes" id="UP001600888">
    <property type="component" value="Unassembled WGS sequence"/>
</dbReference>
<proteinExistence type="predicted"/>
<reference evidence="1 2" key="1">
    <citation type="submission" date="2024-03" db="EMBL/GenBank/DDBJ databases">
        <title>A high-quality draft genome sequence of Diaporthe vaccinii, a causative agent of upright dieback and viscid rot disease in cranberry plants.</title>
        <authorList>
            <person name="Sarrasin M."/>
            <person name="Lang B.F."/>
            <person name="Burger G."/>
        </authorList>
    </citation>
    <scope>NUCLEOTIDE SEQUENCE [LARGE SCALE GENOMIC DNA]</scope>
    <source>
        <strain evidence="1 2">IS7</strain>
    </source>
</reference>
<gene>
    <name evidence="1" type="ORF">FJTKL_14129</name>
</gene>
<evidence type="ECO:0000313" key="2">
    <source>
        <dbReference type="Proteomes" id="UP001600888"/>
    </source>
</evidence>
<dbReference type="EMBL" id="JBAWTH010000082">
    <property type="protein sequence ID" value="KAL2278786.1"/>
    <property type="molecule type" value="Genomic_DNA"/>
</dbReference>
<keyword evidence="2" id="KW-1185">Reference proteome</keyword>
<protein>
    <submittedName>
        <fullName evidence="1">Uncharacterized protein</fullName>
    </submittedName>
</protein>
<sequence length="384" mass="44772">MQVPASTMSNNRHLYYFIDTTCDSNARNATRGNRSFDFFVRAAQRWARRAVERLRDNGDTDFARVFNVIFKTRKNDRTPLPRSHRWQSRFGYQDDRDWVPTIDHVIRVLSDFGDNWRRTENRQEASLRFFSDNRRRWLEGGRYPVSQQDRRYDPVNHVWYAGNVAALDFGQAVGFDGIPGSEQFPHFHPDMRQHARRENSRRYVIDISNNAWNEFRDWSNVLGSRGANFSNVTINDIISSSMTRLILHEVMHCLPYYLDDIPTRFPDGTTETSSWQAVMNCKKGDAHRNAESIALLGLWAALADTIPQGRNAGGFTLDRAWDVIPGAWEDVKNDFDDDELDEEERGVSPWTEKWTLQLPYVGNRVNRAVRGDIRGYLDITGRRR</sequence>
<comment type="caution">
    <text evidence="1">The sequence shown here is derived from an EMBL/GenBank/DDBJ whole genome shotgun (WGS) entry which is preliminary data.</text>
</comment>
<accession>A0ABR4E8W1</accession>